<dbReference type="AlphaFoldDB" id="A0A5F2D9C5"/>
<evidence type="ECO:0000313" key="2">
    <source>
        <dbReference type="Proteomes" id="UP001209694"/>
    </source>
</evidence>
<protein>
    <submittedName>
        <fullName evidence="1">BrnT family toxin</fullName>
    </submittedName>
</protein>
<evidence type="ECO:0000313" key="1">
    <source>
        <dbReference type="EMBL" id="MCW7513688.1"/>
    </source>
</evidence>
<dbReference type="Proteomes" id="UP001209694">
    <property type="component" value="Unassembled WGS sequence"/>
</dbReference>
<comment type="caution">
    <text evidence="1">The sequence shown here is derived from an EMBL/GenBank/DDBJ whole genome shotgun (WGS) entry which is preliminary data.</text>
</comment>
<name>A0A5F2D9C5_9LEPT</name>
<accession>A0A5F2D9C5</accession>
<dbReference type="EMBL" id="JAMQQD010000001">
    <property type="protein sequence ID" value="MCW7513688.1"/>
    <property type="molecule type" value="Genomic_DNA"/>
</dbReference>
<reference evidence="1" key="1">
    <citation type="submission" date="2022-06" db="EMBL/GenBank/DDBJ databases">
        <title>Leptospira isolates from biofilms formed at urban environments.</title>
        <authorList>
            <person name="Ribeiro P.S."/>
            <person name="Sousa T."/>
            <person name="Carvalho N."/>
            <person name="Aburjaile F."/>
            <person name="Neves F."/>
            <person name="Oliveira D."/>
            <person name="Blanco L."/>
            <person name="Lima J."/>
            <person name="Costa F."/>
            <person name="Brenig B."/>
            <person name="Soares S."/>
            <person name="Ramos R."/>
            <person name="Goes-Neto A."/>
            <person name="Matiuzzi M."/>
            <person name="Azevedo V."/>
            <person name="Ristow P."/>
        </authorList>
    </citation>
    <scope>NUCLEOTIDE SEQUENCE</scope>
    <source>
        <strain evidence="1">VSF7</strain>
    </source>
</reference>
<sequence length="97" mass="11856">MKNFRWDLEKDEILRKERGISFELILFQIENGFLLDIIKHPNREKYPNQSIFIIEMENYVYLVPFIENKDEIFLKTIIPSRKATRNYLEKEGDHHEI</sequence>
<gene>
    <name evidence="1" type="ORF">ND810_00855</name>
</gene>
<organism evidence="1 2">
    <name type="scientific">Leptospira levettii</name>
    <dbReference type="NCBI Taxonomy" id="2023178"/>
    <lineage>
        <taxon>Bacteria</taxon>
        <taxon>Pseudomonadati</taxon>
        <taxon>Spirochaetota</taxon>
        <taxon>Spirochaetia</taxon>
        <taxon>Leptospirales</taxon>
        <taxon>Leptospiraceae</taxon>
        <taxon>Leptospira</taxon>
    </lineage>
</organism>
<proteinExistence type="predicted"/>
<dbReference type="RefSeq" id="WP_135662307.1">
    <property type="nucleotide sequence ID" value="NZ_JAMQPS010000001.1"/>
</dbReference>